<accession>A0A7Z2ZJ41</accession>
<protein>
    <recommendedName>
        <fullName evidence="4">Lipoprotein</fullName>
    </recommendedName>
</protein>
<organism evidence="2 3">
    <name type="scientific">Cohnella herbarum</name>
    <dbReference type="NCBI Taxonomy" id="2728023"/>
    <lineage>
        <taxon>Bacteria</taxon>
        <taxon>Bacillati</taxon>
        <taxon>Bacillota</taxon>
        <taxon>Bacilli</taxon>
        <taxon>Bacillales</taxon>
        <taxon>Paenibacillaceae</taxon>
        <taxon>Cohnella</taxon>
    </lineage>
</organism>
<feature type="signal peptide" evidence="1">
    <location>
        <begin position="1"/>
        <end position="23"/>
    </location>
</feature>
<dbReference type="PROSITE" id="PS51257">
    <property type="entry name" value="PROKAR_LIPOPROTEIN"/>
    <property type="match status" value="1"/>
</dbReference>
<proteinExistence type="predicted"/>
<evidence type="ECO:0000313" key="2">
    <source>
        <dbReference type="EMBL" id="QJD81771.1"/>
    </source>
</evidence>
<reference evidence="2 3" key="1">
    <citation type="submission" date="2020-04" db="EMBL/GenBank/DDBJ databases">
        <title>Genome sequencing of novel species.</title>
        <authorList>
            <person name="Heo J."/>
            <person name="Kim S.-J."/>
            <person name="Kim J.-S."/>
            <person name="Hong S.-B."/>
            <person name="Kwon S.-W."/>
        </authorList>
    </citation>
    <scope>NUCLEOTIDE SEQUENCE [LARGE SCALE GENOMIC DNA]</scope>
    <source>
        <strain evidence="2 3">MFER-1</strain>
    </source>
</reference>
<keyword evidence="3" id="KW-1185">Reference proteome</keyword>
<sequence>MVRMKRLALTVIGLGLLVVTACGKDQADHEEHLSHAPNGDLREVTASAEKLPSFLETQQEAVQVAYQVAGQLGDTLQWIPCYCGCGDSAGHKSNLNCFINEVREDGSVEWDDHGTRCGVCVQIAMVSAQLKQQGKTNLQIREYIDNKYGSGYANPTDTPMPSN</sequence>
<dbReference type="EMBL" id="CP051680">
    <property type="protein sequence ID" value="QJD81771.1"/>
    <property type="molecule type" value="Genomic_DNA"/>
</dbReference>
<dbReference type="Proteomes" id="UP000502248">
    <property type="component" value="Chromosome"/>
</dbReference>
<evidence type="ECO:0000256" key="1">
    <source>
        <dbReference type="SAM" id="SignalP"/>
    </source>
</evidence>
<gene>
    <name evidence="2" type="ORF">HH215_00295</name>
</gene>
<evidence type="ECO:0008006" key="4">
    <source>
        <dbReference type="Google" id="ProtNLM"/>
    </source>
</evidence>
<dbReference type="KEGG" id="cheb:HH215_00295"/>
<name>A0A7Z2ZJ41_9BACL</name>
<dbReference type="InterPro" id="IPR025673">
    <property type="entry name" value="PCYCGC"/>
</dbReference>
<dbReference type="AlphaFoldDB" id="A0A7Z2ZJ41"/>
<dbReference type="Pfam" id="PF13798">
    <property type="entry name" value="PCYCGC"/>
    <property type="match status" value="1"/>
</dbReference>
<evidence type="ECO:0000313" key="3">
    <source>
        <dbReference type="Proteomes" id="UP000502248"/>
    </source>
</evidence>
<feature type="chain" id="PRO_5038809959" description="Lipoprotein" evidence="1">
    <location>
        <begin position="24"/>
        <end position="163"/>
    </location>
</feature>
<keyword evidence="1" id="KW-0732">Signal</keyword>